<dbReference type="Proteomes" id="UP000035199">
    <property type="component" value="Chromosome"/>
</dbReference>
<name>A0A0G3H5C4_9CORY</name>
<dbReference type="OrthoDB" id="4427856at2"/>
<dbReference type="STRING" id="571915.CMUST_13670"/>
<keyword evidence="3" id="KW-1185">Reference proteome</keyword>
<dbReference type="AlphaFoldDB" id="A0A0G3H5C4"/>
<proteinExistence type="predicted"/>
<dbReference type="PATRIC" id="fig|571915.4.peg.2934"/>
<evidence type="ECO:0000313" key="2">
    <source>
        <dbReference type="EMBL" id="AKK07028.1"/>
    </source>
</evidence>
<protein>
    <submittedName>
        <fullName evidence="2">Uncharacterized protein</fullName>
    </submittedName>
</protein>
<dbReference type="RefSeq" id="WP_052844788.1">
    <property type="nucleotide sequence ID" value="NZ_CP011542.1"/>
</dbReference>
<reference evidence="2 3" key="1">
    <citation type="journal article" date="2015" name="Genome Announc.">
        <title>Complete Genome Sequence of the Type Strain Corynebacterium mustelae DSM 45274, Isolated from Various Tissues of a Male Ferret with Lethal Sepsis.</title>
        <authorList>
            <person name="Ruckert C."/>
            <person name="Eimer J."/>
            <person name="Winkler A."/>
            <person name="Tauch A."/>
        </authorList>
    </citation>
    <scope>NUCLEOTIDE SEQUENCE [LARGE SCALE GENOMIC DNA]</scope>
    <source>
        <strain evidence="2 3">DSM 45274</strain>
    </source>
</reference>
<keyword evidence="1" id="KW-0472">Membrane</keyword>
<accession>A0A0G3H5C4</accession>
<keyword evidence="1" id="KW-0812">Transmembrane</keyword>
<gene>
    <name evidence="2" type="ORF">CMUST_13670</name>
</gene>
<organism evidence="2 3">
    <name type="scientific">Corynebacterium mustelae</name>
    <dbReference type="NCBI Taxonomy" id="571915"/>
    <lineage>
        <taxon>Bacteria</taxon>
        <taxon>Bacillati</taxon>
        <taxon>Actinomycetota</taxon>
        <taxon>Actinomycetes</taxon>
        <taxon>Mycobacteriales</taxon>
        <taxon>Corynebacteriaceae</taxon>
        <taxon>Corynebacterium</taxon>
    </lineage>
</organism>
<reference evidence="3" key="2">
    <citation type="submission" date="2015-05" db="EMBL/GenBank/DDBJ databases">
        <title>Complete genome sequence of Corynebacterium mustelae DSM 45274, isolated from various tissues of a male ferret with lethal sepsis.</title>
        <authorList>
            <person name="Ruckert C."/>
            <person name="Albersmeier A."/>
            <person name="Winkler A."/>
            <person name="Tauch A."/>
        </authorList>
    </citation>
    <scope>NUCLEOTIDE SEQUENCE [LARGE SCALE GENOMIC DNA]</scope>
    <source>
        <strain evidence="3">DSM 45274</strain>
    </source>
</reference>
<dbReference type="KEGG" id="cmv:CMUST_13670"/>
<sequence length="923" mass="102566">MSNKDDTQVVVLGHGLVVDEMRHTLSDMATLGRLKQFMWIDTVSDVFSPAVRMIGSYSAEPLLTIDAALREVRGTVLVVALEEITNDPAETSFSQIDRWLAEVENRVAGRVSRIRMLLPRLPHPTHPPIEREGWSTIALAPEDSDSPVSSLSPLYRASDPSGAAEVFAPALSSLCGLWRSSTTIPVLDDTGHAISTGPKSAFRLARAYHRTIDASQLEDQLVRRVVDISEQLPLTAFRDGRYTVFINDPAEVARRYTTGIIAKHEANLTTVPQAEKHVASIRQDGFAAVKSFIREFSLAVFGTPRRWADSIKGTVTDNAASAIQRGLYGEKSVVEVVVGSSSGRPASMTQLREQSHSIQQQVQRNGFTVEPEPSLSMLWQDYTEAAVTLVDGAERLDGELAGPRDNNSNPMIARRPGDVVPDTSQAFNGYHPILKDLVGMNESDAHILPFDVYRARVFENELTYVATQSTDSSIIRIREDFAQWRQRHSSSFAWAMGNHLLERLDTARSRVGESWSRLQAIQADVATLHERDYEKENRALAMKLRMLSFIWLPLFLVLTYFVIRYYKPDWRFFLASWPGIDWRWYVLLLLIITGVILGTQMAVFMSARRGIIDGIERKRLLLENHQICSQNYCDAIQDVTRLTGAYLQFLSWNTIIGRVLERPFGKPDESSKALSIPTAGLPRSTQLGRAVAGDSDMTELVNEVRSEFFGPGWAGAALQSFVDDTFTEMKRAEGTNPTRMAELFGQPGSGTNSILDQVANYAVSERLEDRNRIADKWLETINNRSVTQRIEQAVNTVEFYENNTVKTSSRDDFLSPLHDFDPVQSRFSNACVNAAGVSRNATSIDTNLSTVDVSGTASNNLNQSVTVTQFSPSVPLVYLVGESQAGLDPTTVVFDAEQATAQTRPDSLLTEGKNVFPDFDGLV</sequence>
<keyword evidence="1" id="KW-1133">Transmembrane helix</keyword>
<feature type="transmembrane region" description="Helical" evidence="1">
    <location>
        <begin position="544"/>
        <end position="563"/>
    </location>
</feature>
<evidence type="ECO:0000256" key="1">
    <source>
        <dbReference type="SAM" id="Phobius"/>
    </source>
</evidence>
<evidence type="ECO:0000313" key="3">
    <source>
        <dbReference type="Proteomes" id="UP000035199"/>
    </source>
</evidence>
<dbReference type="EMBL" id="CP011542">
    <property type="protein sequence ID" value="AKK07028.1"/>
    <property type="molecule type" value="Genomic_DNA"/>
</dbReference>
<feature type="transmembrane region" description="Helical" evidence="1">
    <location>
        <begin position="583"/>
        <end position="607"/>
    </location>
</feature>